<gene>
    <name evidence="2" type="primary">folA</name>
    <name evidence="2" type="ORF">S100892_00511</name>
</gene>
<organism evidence="2 3">
    <name type="scientific">Pediococcus pentosaceus</name>
    <dbReference type="NCBI Taxonomy" id="1255"/>
    <lineage>
        <taxon>Bacteria</taxon>
        <taxon>Bacillati</taxon>
        <taxon>Bacillota</taxon>
        <taxon>Bacilli</taxon>
        <taxon>Lactobacillales</taxon>
        <taxon>Lactobacillaceae</taxon>
        <taxon>Pediococcus</taxon>
    </lineage>
</organism>
<reference evidence="2 3" key="1">
    <citation type="submission" date="2017-05" db="EMBL/GenBank/DDBJ databases">
        <title>Genome sequence of Pediococcus pentosaceus strain SRCM100892.</title>
        <authorList>
            <person name="Cho S.H."/>
        </authorList>
    </citation>
    <scope>NUCLEOTIDE SEQUENCE [LARGE SCALE GENOMIC DNA]</scope>
    <source>
        <strain evidence="2 3">SRCM100892</strain>
    </source>
</reference>
<dbReference type="GO" id="GO:0008703">
    <property type="term" value="F:5-amino-6-(5-phosphoribosylamino)uracil reductase activity"/>
    <property type="evidence" value="ECO:0007669"/>
    <property type="project" value="InterPro"/>
</dbReference>
<dbReference type="PANTHER" id="PTHR38011:SF11">
    <property type="entry name" value="2,5-DIAMINO-6-RIBOSYLAMINO-4(3H)-PYRIMIDINONE 5'-PHOSPHATE REDUCTASE"/>
    <property type="match status" value="1"/>
</dbReference>
<dbReference type="GO" id="GO:0004146">
    <property type="term" value="F:dihydrofolate reductase activity"/>
    <property type="evidence" value="ECO:0007669"/>
    <property type="project" value="UniProtKB-EC"/>
</dbReference>
<dbReference type="Pfam" id="PF01872">
    <property type="entry name" value="RibD_C"/>
    <property type="match status" value="1"/>
</dbReference>
<dbReference type="Proteomes" id="UP000196118">
    <property type="component" value="Chromosome"/>
</dbReference>
<dbReference type="InterPro" id="IPR050765">
    <property type="entry name" value="Riboflavin_Biosynth_HTPR"/>
</dbReference>
<protein>
    <submittedName>
        <fullName evidence="2">Dihydrofolate reductase</fullName>
        <ecNumber evidence="2">1.5.1.3</ecNumber>
    </submittedName>
</protein>
<dbReference type="SUPFAM" id="SSF53597">
    <property type="entry name" value="Dihydrofolate reductase-like"/>
    <property type="match status" value="1"/>
</dbReference>
<accession>A0A1Y0VTA6</accession>
<keyword evidence="2" id="KW-0560">Oxidoreductase</keyword>
<feature type="domain" description="Bacterial bifunctional deaminase-reductase C-terminal" evidence="1">
    <location>
        <begin position="3"/>
        <end position="162"/>
    </location>
</feature>
<dbReference type="Gene3D" id="3.40.430.10">
    <property type="entry name" value="Dihydrofolate Reductase, subunit A"/>
    <property type="match status" value="1"/>
</dbReference>
<dbReference type="InterPro" id="IPR002734">
    <property type="entry name" value="RibDG_C"/>
</dbReference>
<dbReference type="AlphaFoldDB" id="A0A1Y0VTA6"/>
<sequence length="177" mass="20461">MARKVILFIAMSIDNYIADDQGAVDWLEKNVHGTESDDSYEKMYSKIDTVIMGRTTYEQVTQKLSPEKYVYADRQTYIVTSHLGEDTDTIKYWKQSPVEIVKRIQKEKGKDIWIVGGAKLIDPLVQANLIDTYILTTVPIFLGSGIRLFDRLEEQVPVRLIDVYQKNELVYSIYQRG</sequence>
<evidence type="ECO:0000259" key="1">
    <source>
        <dbReference type="Pfam" id="PF01872"/>
    </source>
</evidence>
<dbReference type="EC" id="1.5.1.3" evidence="2"/>
<evidence type="ECO:0000313" key="2">
    <source>
        <dbReference type="EMBL" id="ARW19109.1"/>
    </source>
</evidence>
<dbReference type="EMBL" id="CP021474">
    <property type="protein sequence ID" value="ARW19109.1"/>
    <property type="molecule type" value="Genomic_DNA"/>
</dbReference>
<evidence type="ECO:0000313" key="3">
    <source>
        <dbReference type="Proteomes" id="UP000196118"/>
    </source>
</evidence>
<dbReference type="PANTHER" id="PTHR38011">
    <property type="entry name" value="DIHYDROFOLATE REDUCTASE FAMILY PROTEIN (AFU_ORTHOLOGUE AFUA_8G06820)"/>
    <property type="match status" value="1"/>
</dbReference>
<proteinExistence type="predicted"/>
<dbReference type="InterPro" id="IPR024072">
    <property type="entry name" value="DHFR-like_dom_sf"/>
</dbReference>
<dbReference type="GO" id="GO:0009231">
    <property type="term" value="P:riboflavin biosynthetic process"/>
    <property type="evidence" value="ECO:0007669"/>
    <property type="project" value="InterPro"/>
</dbReference>
<name>A0A1Y0VTA6_PEDPE</name>